<reference evidence="2" key="2">
    <citation type="journal article" date="2021" name="PeerJ">
        <title>Extensive microbial diversity within the chicken gut microbiome revealed by metagenomics and culture.</title>
        <authorList>
            <person name="Gilroy R."/>
            <person name="Ravi A."/>
            <person name="Getino M."/>
            <person name="Pursley I."/>
            <person name="Horton D.L."/>
            <person name="Alikhan N.F."/>
            <person name="Baker D."/>
            <person name="Gharbi K."/>
            <person name="Hall N."/>
            <person name="Watson M."/>
            <person name="Adriaenssens E.M."/>
            <person name="Foster-Nyarko E."/>
            <person name="Jarju S."/>
            <person name="Secka A."/>
            <person name="Antonio M."/>
            <person name="Oren A."/>
            <person name="Chaudhuri R.R."/>
            <person name="La Ragione R."/>
            <person name="Hildebrand F."/>
            <person name="Pallen M.J."/>
        </authorList>
    </citation>
    <scope>NUCLEOTIDE SEQUENCE</scope>
    <source>
        <strain evidence="2">CHK195-11698</strain>
    </source>
</reference>
<evidence type="ECO:0000259" key="1">
    <source>
        <dbReference type="Pfam" id="PF14191"/>
    </source>
</evidence>
<dbReference type="EMBL" id="DVMJ01000106">
    <property type="protein sequence ID" value="HIU14672.1"/>
    <property type="molecule type" value="Genomic_DNA"/>
</dbReference>
<feature type="domain" description="YodL-like" evidence="1">
    <location>
        <begin position="30"/>
        <end position="122"/>
    </location>
</feature>
<organism evidence="2 3">
    <name type="scientific">Candidatus Fimiplasma intestinipullorum</name>
    <dbReference type="NCBI Taxonomy" id="2840825"/>
    <lineage>
        <taxon>Bacteria</taxon>
        <taxon>Bacillati</taxon>
        <taxon>Bacillota</taxon>
        <taxon>Clostridia</taxon>
        <taxon>Eubacteriales</taxon>
        <taxon>Candidatus Fimiplasma</taxon>
    </lineage>
</organism>
<proteinExistence type="predicted"/>
<dbReference type="AlphaFoldDB" id="A0A9D1HPY8"/>
<dbReference type="InterPro" id="IPR025923">
    <property type="entry name" value="YodL-like_dom"/>
</dbReference>
<accession>A0A9D1HPY8</accession>
<protein>
    <recommendedName>
        <fullName evidence="1">YodL-like domain-containing protein</fullName>
    </recommendedName>
</protein>
<dbReference type="Proteomes" id="UP000824175">
    <property type="component" value="Unassembled WGS sequence"/>
</dbReference>
<comment type="caution">
    <text evidence="2">The sequence shown here is derived from an EMBL/GenBank/DDBJ whole genome shotgun (WGS) entry which is preliminary data.</text>
</comment>
<sequence>MKVSQNHTKGFFKINPHLEKSFFDSDADGYAIYQLLVQPEGRYRFMSMSQLERHHLHPDPADYRFVYTGPYEGSLDAIYEKFNLDIPIDFFGHSLSVSDVILTRVSGRTNAYYVDSIGFAELPNWYGHIETRYKEEKRNYPQIYDRSRSAPGDLSSYYDEACIRTIEKLKNWFEDDATVACIQDVYGDQRLAYVLASIVQGDAESYSKTSQEWANQFDILALHKTSLSPTVVEGIIAEARLRIDPIEIEALKDTLRIEEKQKEESVLTI</sequence>
<evidence type="ECO:0000313" key="2">
    <source>
        <dbReference type="EMBL" id="HIU14672.1"/>
    </source>
</evidence>
<evidence type="ECO:0000313" key="3">
    <source>
        <dbReference type="Proteomes" id="UP000824175"/>
    </source>
</evidence>
<gene>
    <name evidence="2" type="ORF">IAD15_11505</name>
</gene>
<dbReference type="Pfam" id="PF14191">
    <property type="entry name" value="YodL"/>
    <property type="match status" value="1"/>
</dbReference>
<name>A0A9D1HPY8_9FIRM</name>
<reference evidence="2" key="1">
    <citation type="submission" date="2020-10" db="EMBL/GenBank/DDBJ databases">
        <authorList>
            <person name="Gilroy R."/>
        </authorList>
    </citation>
    <scope>NUCLEOTIDE SEQUENCE</scope>
    <source>
        <strain evidence="2">CHK195-11698</strain>
    </source>
</reference>